<evidence type="ECO:0000259" key="1">
    <source>
        <dbReference type="Pfam" id="PF04083"/>
    </source>
</evidence>
<dbReference type="PANTHER" id="PTHR11005">
    <property type="entry name" value="LYSOSOMAL ACID LIPASE-RELATED"/>
    <property type="match status" value="1"/>
</dbReference>
<dbReference type="Proteomes" id="UP001431783">
    <property type="component" value="Unassembled WGS sequence"/>
</dbReference>
<dbReference type="EMBL" id="JARQZJ010000034">
    <property type="protein sequence ID" value="KAK9875913.1"/>
    <property type="molecule type" value="Genomic_DNA"/>
</dbReference>
<organism evidence="2 3">
    <name type="scientific">Henosepilachna vigintioctopunctata</name>
    <dbReference type="NCBI Taxonomy" id="420089"/>
    <lineage>
        <taxon>Eukaryota</taxon>
        <taxon>Metazoa</taxon>
        <taxon>Ecdysozoa</taxon>
        <taxon>Arthropoda</taxon>
        <taxon>Hexapoda</taxon>
        <taxon>Insecta</taxon>
        <taxon>Pterygota</taxon>
        <taxon>Neoptera</taxon>
        <taxon>Endopterygota</taxon>
        <taxon>Coleoptera</taxon>
        <taxon>Polyphaga</taxon>
        <taxon>Cucujiformia</taxon>
        <taxon>Coccinelloidea</taxon>
        <taxon>Coccinellidae</taxon>
        <taxon>Epilachninae</taxon>
        <taxon>Epilachnini</taxon>
        <taxon>Henosepilachna</taxon>
    </lineage>
</organism>
<protein>
    <recommendedName>
        <fullName evidence="1">Partial AB-hydrolase lipase domain-containing protein</fullName>
    </recommendedName>
</protein>
<evidence type="ECO:0000313" key="3">
    <source>
        <dbReference type="Proteomes" id="UP001431783"/>
    </source>
</evidence>
<evidence type="ECO:0000313" key="2">
    <source>
        <dbReference type="EMBL" id="KAK9875913.1"/>
    </source>
</evidence>
<comment type="caution">
    <text evidence="2">The sequence shown here is derived from an EMBL/GenBank/DDBJ whole genome shotgun (WGS) entry which is preliminary data.</text>
</comment>
<dbReference type="InterPro" id="IPR029058">
    <property type="entry name" value="AB_hydrolase_fold"/>
</dbReference>
<proteinExistence type="predicted"/>
<dbReference type="GO" id="GO:0006629">
    <property type="term" value="P:lipid metabolic process"/>
    <property type="evidence" value="ECO:0007669"/>
    <property type="project" value="InterPro"/>
</dbReference>
<sequence>MKYLCVFLILTKRDCLGLGFWEFIFGPPLGDGFDVVNMVTNYGYRLTQHEVTSETGHILILHKIKAKRKNVTGGTYTPAVLIQHGLLGASDNWLLRGPEKDLPYMLADAGYDVWLGNMRGNVYSRRHIRLDPDSSSSYWDYGLLQRSVLSRNIHEVLPRRKYFSKVIDYLCHDGSFMQKLCLMLVLNFVGVDYEQFNTTLIPRIARHYPAGTSLSLISNLYQLYTTGTFSSRSFKNFSENNNDTSLAYNFSAVIHPISIHFSEGDYLVTEEDINPLSEKLPNVVNKTKVPFPAFNHLDFMWAIDAKNLLYTELISIINKYV</sequence>
<dbReference type="InterPro" id="IPR006693">
    <property type="entry name" value="AB_hydrolase_lipase"/>
</dbReference>
<reference evidence="2 3" key="1">
    <citation type="submission" date="2023-03" db="EMBL/GenBank/DDBJ databases">
        <title>Genome insight into feeding habits of ladybird beetles.</title>
        <authorList>
            <person name="Li H.-S."/>
            <person name="Huang Y.-H."/>
            <person name="Pang H."/>
        </authorList>
    </citation>
    <scope>NUCLEOTIDE SEQUENCE [LARGE SCALE GENOMIC DNA]</scope>
    <source>
        <strain evidence="2">SYSU_2023b</strain>
        <tissue evidence="2">Whole body</tissue>
    </source>
</reference>
<keyword evidence="3" id="KW-1185">Reference proteome</keyword>
<accession>A0AAW1U5H2</accession>
<name>A0AAW1U5H2_9CUCU</name>
<dbReference type="AlphaFoldDB" id="A0AAW1U5H2"/>
<feature type="domain" description="Partial AB-hydrolase lipase" evidence="1">
    <location>
        <begin position="36"/>
        <end position="96"/>
    </location>
</feature>
<gene>
    <name evidence="2" type="ORF">WA026_009697</name>
</gene>
<dbReference type="Pfam" id="PF04083">
    <property type="entry name" value="Abhydro_lipase"/>
    <property type="match status" value="1"/>
</dbReference>
<dbReference type="Gene3D" id="3.40.50.1820">
    <property type="entry name" value="alpha/beta hydrolase"/>
    <property type="match status" value="2"/>
</dbReference>
<dbReference type="SUPFAM" id="SSF53474">
    <property type="entry name" value="alpha/beta-Hydrolases"/>
    <property type="match status" value="1"/>
</dbReference>